<protein>
    <submittedName>
        <fullName evidence="3 4">Uncharacterized protein</fullName>
    </submittedName>
</protein>
<reference evidence="3 5" key="2">
    <citation type="journal article" date="2018" name="Plant J.">
        <title>The Physcomitrella patens chromosome-scale assembly reveals moss genome structure and evolution.</title>
        <authorList>
            <person name="Lang D."/>
            <person name="Ullrich K.K."/>
            <person name="Murat F."/>
            <person name="Fuchs J."/>
            <person name="Jenkins J."/>
            <person name="Haas F.B."/>
            <person name="Piednoel M."/>
            <person name="Gundlach H."/>
            <person name="Van Bel M."/>
            <person name="Meyberg R."/>
            <person name="Vives C."/>
            <person name="Morata J."/>
            <person name="Symeonidi A."/>
            <person name="Hiss M."/>
            <person name="Muchero W."/>
            <person name="Kamisugi Y."/>
            <person name="Saleh O."/>
            <person name="Blanc G."/>
            <person name="Decker E.L."/>
            <person name="van Gessel N."/>
            <person name="Grimwood J."/>
            <person name="Hayes R.D."/>
            <person name="Graham S.W."/>
            <person name="Gunter L.E."/>
            <person name="McDaniel S.F."/>
            <person name="Hoernstein S.N.W."/>
            <person name="Larsson A."/>
            <person name="Li F.W."/>
            <person name="Perroud P.F."/>
            <person name="Phillips J."/>
            <person name="Ranjan P."/>
            <person name="Rokshar D.S."/>
            <person name="Rothfels C.J."/>
            <person name="Schneider L."/>
            <person name="Shu S."/>
            <person name="Stevenson D.W."/>
            <person name="Thummler F."/>
            <person name="Tillich M."/>
            <person name="Villarreal Aguilar J.C."/>
            <person name="Widiez T."/>
            <person name="Wong G.K."/>
            <person name="Wymore A."/>
            <person name="Zhang Y."/>
            <person name="Zimmer A.D."/>
            <person name="Quatrano R.S."/>
            <person name="Mayer K.F.X."/>
            <person name="Goodstein D."/>
            <person name="Casacuberta J.M."/>
            <person name="Vandepoele K."/>
            <person name="Reski R."/>
            <person name="Cuming A.C."/>
            <person name="Tuskan G.A."/>
            <person name="Maumus F."/>
            <person name="Salse J."/>
            <person name="Schmutz J."/>
            <person name="Rensing S.A."/>
        </authorList>
    </citation>
    <scope>NUCLEOTIDE SEQUENCE [LARGE SCALE GENOMIC DNA]</scope>
    <source>
        <strain evidence="4 5">cv. Gransden 2004</strain>
    </source>
</reference>
<accession>A0A2K1KKH2</accession>
<evidence type="ECO:0000313" key="4">
    <source>
        <dbReference type="EnsemblPlants" id="Pp3c5_20600V3.1"/>
    </source>
</evidence>
<evidence type="ECO:0000256" key="2">
    <source>
        <dbReference type="SAM" id="Phobius"/>
    </source>
</evidence>
<evidence type="ECO:0000256" key="1">
    <source>
        <dbReference type="SAM" id="MobiDB-lite"/>
    </source>
</evidence>
<evidence type="ECO:0000313" key="5">
    <source>
        <dbReference type="Proteomes" id="UP000006727"/>
    </source>
</evidence>
<dbReference type="Gramene" id="Pp3c5_20600V3.1">
    <property type="protein sequence ID" value="Pp3c5_20600V3.1"/>
    <property type="gene ID" value="Pp3c5_20600"/>
</dbReference>
<keyword evidence="2" id="KW-0812">Transmembrane</keyword>
<keyword evidence="5" id="KW-1185">Reference proteome</keyword>
<evidence type="ECO:0000313" key="3">
    <source>
        <dbReference type="EMBL" id="PNR54269.1"/>
    </source>
</evidence>
<dbReference type="AlphaFoldDB" id="A0A2K1KKH2"/>
<dbReference type="PaxDb" id="3218-PP1S93_190V6.1"/>
<keyword evidence="2" id="KW-1133">Transmembrane helix</keyword>
<feature type="transmembrane region" description="Helical" evidence="2">
    <location>
        <begin position="46"/>
        <end position="75"/>
    </location>
</feature>
<organism evidence="3">
    <name type="scientific">Physcomitrium patens</name>
    <name type="common">Spreading-leaved earth moss</name>
    <name type="synonym">Physcomitrella patens</name>
    <dbReference type="NCBI Taxonomy" id="3218"/>
    <lineage>
        <taxon>Eukaryota</taxon>
        <taxon>Viridiplantae</taxon>
        <taxon>Streptophyta</taxon>
        <taxon>Embryophyta</taxon>
        <taxon>Bryophyta</taxon>
        <taxon>Bryophytina</taxon>
        <taxon>Bryopsida</taxon>
        <taxon>Funariidae</taxon>
        <taxon>Funariales</taxon>
        <taxon>Funariaceae</taxon>
        <taxon>Physcomitrium</taxon>
    </lineage>
</organism>
<sequence length="81" mass="8501">MELDAHAHTHASKQPSKHARTPQYTHRRCPGNSPARRQRQGYDAAWAALAATVAVAVAVASASAAAAGCSLALHIKEGWST</sequence>
<gene>
    <name evidence="3" type="ORF">PHYPA_007946</name>
</gene>
<dbReference type="InParanoid" id="A0A2K1KKH2"/>
<keyword evidence="2" id="KW-0472">Membrane</keyword>
<reference evidence="4" key="3">
    <citation type="submission" date="2020-12" db="UniProtKB">
        <authorList>
            <consortium name="EnsemblPlants"/>
        </authorList>
    </citation>
    <scope>IDENTIFICATION</scope>
</reference>
<feature type="region of interest" description="Disordered" evidence="1">
    <location>
        <begin position="1"/>
        <end position="37"/>
    </location>
</feature>
<dbReference type="Proteomes" id="UP000006727">
    <property type="component" value="Chromosome 5"/>
</dbReference>
<dbReference type="EMBL" id="ABEU02000005">
    <property type="protein sequence ID" value="PNR54269.1"/>
    <property type="molecule type" value="Genomic_DNA"/>
</dbReference>
<reference evidence="3 5" key="1">
    <citation type="journal article" date="2008" name="Science">
        <title>The Physcomitrella genome reveals evolutionary insights into the conquest of land by plants.</title>
        <authorList>
            <person name="Rensing S."/>
            <person name="Lang D."/>
            <person name="Zimmer A."/>
            <person name="Terry A."/>
            <person name="Salamov A."/>
            <person name="Shapiro H."/>
            <person name="Nishiyama T."/>
            <person name="Perroud P.-F."/>
            <person name="Lindquist E."/>
            <person name="Kamisugi Y."/>
            <person name="Tanahashi T."/>
            <person name="Sakakibara K."/>
            <person name="Fujita T."/>
            <person name="Oishi K."/>
            <person name="Shin-I T."/>
            <person name="Kuroki Y."/>
            <person name="Toyoda A."/>
            <person name="Suzuki Y."/>
            <person name="Hashimoto A."/>
            <person name="Yamaguchi K."/>
            <person name="Sugano A."/>
            <person name="Kohara Y."/>
            <person name="Fujiyama A."/>
            <person name="Anterola A."/>
            <person name="Aoki S."/>
            <person name="Ashton N."/>
            <person name="Barbazuk W.B."/>
            <person name="Barker E."/>
            <person name="Bennetzen J."/>
            <person name="Bezanilla M."/>
            <person name="Blankenship R."/>
            <person name="Cho S.H."/>
            <person name="Dutcher S."/>
            <person name="Estelle M."/>
            <person name="Fawcett J.A."/>
            <person name="Gundlach H."/>
            <person name="Hanada K."/>
            <person name="Heyl A."/>
            <person name="Hicks K.A."/>
            <person name="Hugh J."/>
            <person name="Lohr M."/>
            <person name="Mayer K."/>
            <person name="Melkozernov A."/>
            <person name="Murata T."/>
            <person name="Nelson D."/>
            <person name="Pils B."/>
            <person name="Prigge M."/>
            <person name="Reiss B."/>
            <person name="Renner T."/>
            <person name="Rombauts S."/>
            <person name="Rushton P."/>
            <person name="Sanderfoot A."/>
            <person name="Schween G."/>
            <person name="Shiu S.-H."/>
            <person name="Stueber K."/>
            <person name="Theodoulou F.L."/>
            <person name="Tu H."/>
            <person name="Van de Peer Y."/>
            <person name="Verrier P.J."/>
            <person name="Waters E."/>
            <person name="Wood A."/>
            <person name="Yang L."/>
            <person name="Cove D."/>
            <person name="Cuming A."/>
            <person name="Hasebe M."/>
            <person name="Lucas S."/>
            <person name="Mishler D.B."/>
            <person name="Reski R."/>
            <person name="Grigoriev I."/>
            <person name="Quatrano R.S."/>
            <person name="Boore J.L."/>
        </authorList>
    </citation>
    <scope>NUCLEOTIDE SEQUENCE [LARGE SCALE GENOMIC DNA]</scope>
    <source>
        <strain evidence="4 5">cv. Gransden 2004</strain>
    </source>
</reference>
<name>A0A2K1KKH2_PHYPA</name>
<proteinExistence type="predicted"/>
<dbReference type="EnsemblPlants" id="Pp3c5_20600V3.1">
    <property type="protein sequence ID" value="Pp3c5_20600V3.1"/>
    <property type="gene ID" value="Pp3c5_20600"/>
</dbReference>
<feature type="compositionally biased region" description="Basic residues" evidence="1">
    <location>
        <begin position="8"/>
        <end position="29"/>
    </location>
</feature>